<proteinExistence type="inferred from homology"/>
<dbReference type="InterPro" id="IPR008272">
    <property type="entry name" value="HB-CoA_thioesterase_AS"/>
</dbReference>
<dbReference type="Proteomes" id="UP000885792">
    <property type="component" value="Unassembled WGS sequence"/>
</dbReference>
<evidence type="ECO:0000313" key="3">
    <source>
        <dbReference type="EMBL" id="HHJ63903.1"/>
    </source>
</evidence>
<dbReference type="Pfam" id="PF13279">
    <property type="entry name" value="4HBT_2"/>
    <property type="match status" value="1"/>
</dbReference>
<dbReference type="PANTHER" id="PTHR31793:SF27">
    <property type="entry name" value="NOVEL THIOESTERASE SUPERFAMILY DOMAIN AND SAPOSIN A-TYPE DOMAIN CONTAINING PROTEIN (0610012H03RIK)"/>
    <property type="match status" value="1"/>
</dbReference>
<dbReference type="PROSITE" id="PS01328">
    <property type="entry name" value="4HBCOA_THIOESTERASE"/>
    <property type="match status" value="1"/>
</dbReference>
<evidence type="ECO:0000256" key="1">
    <source>
        <dbReference type="ARBA" id="ARBA00005953"/>
    </source>
</evidence>
<dbReference type="InterPro" id="IPR029069">
    <property type="entry name" value="HotDog_dom_sf"/>
</dbReference>
<dbReference type="PANTHER" id="PTHR31793">
    <property type="entry name" value="4-HYDROXYBENZOYL-COA THIOESTERASE FAMILY MEMBER"/>
    <property type="match status" value="1"/>
</dbReference>
<dbReference type="AlphaFoldDB" id="A0A7C5L919"/>
<keyword evidence="2" id="KW-0378">Hydrolase</keyword>
<name>A0A7C5L919_AQUAO</name>
<dbReference type="InterPro" id="IPR006684">
    <property type="entry name" value="YbgC/YbaW"/>
</dbReference>
<organism evidence="3">
    <name type="scientific">Aquifex aeolicus</name>
    <dbReference type="NCBI Taxonomy" id="63363"/>
    <lineage>
        <taxon>Bacteria</taxon>
        <taxon>Pseudomonadati</taxon>
        <taxon>Aquificota</taxon>
        <taxon>Aquificia</taxon>
        <taxon>Aquificales</taxon>
        <taxon>Aquificaceae</taxon>
        <taxon>Aquifex</taxon>
    </lineage>
</organism>
<dbReference type="Gene3D" id="3.10.129.10">
    <property type="entry name" value="Hotdog Thioesterase"/>
    <property type="match status" value="1"/>
</dbReference>
<evidence type="ECO:0000256" key="2">
    <source>
        <dbReference type="ARBA" id="ARBA00022801"/>
    </source>
</evidence>
<dbReference type="EMBL" id="DRNB01000120">
    <property type="protein sequence ID" value="HHJ63903.1"/>
    <property type="molecule type" value="Genomic_DNA"/>
</dbReference>
<gene>
    <name evidence="3" type="ORF">ENJ61_03260</name>
</gene>
<comment type="caution">
    <text evidence="3">The sequence shown here is derived from an EMBL/GenBank/DDBJ whole genome shotgun (WGS) entry which is preliminary data.</text>
</comment>
<dbReference type="GO" id="GO:0047617">
    <property type="term" value="F:fatty acyl-CoA hydrolase activity"/>
    <property type="evidence" value="ECO:0007669"/>
    <property type="project" value="TreeGrafter"/>
</dbReference>
<dbReference type="InterPro" id="IPR050563">
    <property type="entry name" value="4-hydroxybenzoyl-CoA_TE"/>
</dbReference>
<dbReference type="SUPFAM" id="SSF54637">
    <property type="entry name" value="Thioesterase/thiol ester dehydrase-isomerase"/>
    <property type="match status" value="1"/>
</dbReference>
<comment type="similarity">
    <text evidence="1">Belongs to the 4-hydroxybenzoyl-CoA thioesterase family.</text>
</comment>
<reference evidence="3" key="1">
    <citation type="journal article" date="2020" name="mSystems">
        <title>Genome- and Community-Level Interaction Insights into Carbon Utilization and Element Cycling Functions of Hydrothermarchaeota in Hydrothermal Sediment.</title>
        <authorList>
            <person name="Zhou Z."/>
            <person name="Liu Y."/>
            <person name="Xu W."/>
            <person name="Pan J."/>
            <person name="Luo Z.H."/>
            <person name="Li M."/>
        </authorList>
    </citation>
    <scope>NUCLEOTIDE SEQUENCE [LARGE SCALE GENOMIC DNA]</scope>
    <source>
        <strain evidence="3">HyVt-501</strain>
    </source>
</reference>
<dbReference type="NCBIfam" id="TIGR00051">
    <property type="entry name" value="YbgC/FadM family acyl-CoA thioesterase"/>
    <property type="match status" value="1"/>
</dbReference>
<dbReference type="PIRSF" id="PIRSF003230">
    <property type="entry name" value="YbgC"/>
    <property type="match status" value="1"/>
</dbReference>
<accession>A0A7C5L919</accession>
<protein>
    <submittedName>
        <fullName evidence="3">Acyl-CoA thioesterase</fullName>
    </submittedName>
</protein>
<dbReference type="CDD" id="cd00586">
    <property type="entry name" value="4HBT"/>
    <property type="match status" value="1"/>
</dbReference>
<sequence>MIYRRRVQFYETDAQGVVHHSNYFRFFEEARGEFLRDIGVPYSEIRESGYEVVLLEASCTFRKPLFYDELFEIQLCLSEVDRFTFTFLYEVRVEGELRAEGRTRHCVTRQGRIVSIPEKLRIKLLPTPRRG</sequence>